<proteinExistence type="predicted"/>
<keyword evidence="1" id="KW-0472">Membrane</keyword>
<dbReference type="GO" id="GO:0003676">
    <property type="term" value="F:nucleic acid binding"/>
    <property type="evidence" value="ECO:0007669"/>
    <property type="project" value="InterPro"/>
</dbReference>
<keyword evidence="1" id="KW-1133">Transmembrane helix</keyword>
<feature type="transmembrane region" description="Helical" evidence="1">
    <location>
        <begin position="152"/>
        <end position="177"/>
    </location>
</feature>
<protein>
    <submittedName>
        <fullName evidence="3">Mitochondrial protein</fullName>
    </submittedName>
</protein>
<keyword evidence="4" id="KW-1185">Reference proteome</keyword>
<dbReference type="InterPro" id="IPR052929">
    <property type="entry name" value="RNase_H-like_EbsB-rel"/>
</dbReference>
<feature type="domain" description="RNase H type-1" evidence="2">
    <location>
        <begin position="220"/>
        <end position="308"/>
    </location>
</feature>
<evidence type="ECO:0000313" key="3">
    <source>
        <dbReference type="EMBL" id="KAK4404602.1"/>
    </source>
</evidence>
<dbReference type="Proteomes" id="UP001289374">
    <property type="component" value="Unassembled WGS sequence"/>
</dbReference>
<evidence type="ECO:0000256" key="1">
    <source>
        <dbReference type="SAM" id="Phobius"/>
    </source>
</evidence>
<dbReference type="Pfam" id="PF13456">
    <property type="entry name" value="RVT_3"/>
    <property type="match status" value="1"/>
</dbReference>
<dbReference type="PANTHER" id="PTHR47074:SF11">
    <property type="entry name" value="REVERSE TRANSCRIPTASE-LIKE PROTEIN"/>
    <property type="match status" value="1"/>
</dbReference>
<dbReference type="EMBL" id="JACGWL010000004">
    <property type="protein sequence ID" value="KAK4404602.1"/>
    <property type="molecule type" value="Genomic_DNA"/>
</dbReference>
<reference evidence="3" key="2">
    <citation type="journal article" date="2024" name="Plant">
        <title>Genomic evolution and insights into agronomic trait innovations of Sesamum species.</title>
        <authorList>
            <person name="Miao H."/>
            <person name="Wang L."/>
            <person name="Qu L."/>
            <person name="Liu H."/>
            <person name="Sun Y."/>
            <person name="Le M."/>
            <person name="Wang Q."/>
            <person name="Wei S."/>
            <person name="Zheng Y."/>
            <person name="Lin W."/>
            <person name="Duan Y."/>
            <person name="Cao H."/>
            <person name="Xiong S."/>
            <person name="Wang X."/>
            <person name="Wei L."/>
            <person name="Li C."/>
            <person name="Ma Q."/>
            <person name="Ju M."/>
            <person name="Zhao R."/>
            <person name="Li G."/>
            <person name="Mu C."/>
            <person name="Tian Q."/>
            <person name="Mei H."/>
            <person name="Zhang T."/>
            <person name="Gao T."/>
            <person name="Zhang H."/>
        </authorList>
    </citation>
    <scope>NUCLEOTIDE SEQUENCE</scope>
    <source>
        <strain evidence="3">K16</strain>
    </source>
</reference>
<reference evidence="3" key="1">
    <citation type="submission" date="2020-06" db="EMBL/GenBank/DDBJ databases">
        <authorList>
            <person name="Li T."/>
            <person name="Hu X."/>
            <person name="Zhang T."/>
            <person name="Song X."/>
            <person name="Zhang H."/>
            <person name="Dai N."/>
            <person name="Sheng W."/>
            <person name="Hou X."/>
            <person name="Wei L."/>
        </authorList>
    </citation>
    <scope>NUCLEOTIDE SEQUENCE</scope>
    <source>
        <strain evidence="3">K16</strain>
        <tissue evidence="3">Leaf</tissue>
    </source>
</reference>
<comment type="caution">
    <text evidence="3">The sequence shown here is derived from an EMBL/GenBank/DDBJ whole genome shotgun (WGS) entry which is preliminary data.</text>
</comment>
<name>A0AAE1X3D5_9LAMI</name>
<dbReference type="GO" id="GO:0004523">
    <property type="term" value="F:RNA-DNA hybrid ribonuclease activity"/>
    <property type="evidence" value="ECO:0007669"/>
    <property type="project" value="InterPro"/>
</dbReference>
<evidence type="ECO:0000313" key="4">
    <source>
        <dbReference type="Proteomes" id="UP001289374"/>
    </source>
</evidence>
<keyword evidence="1" id="KW-0812">Transmembrane</keyword>
<organism evidence="3 4">
    <name type="scientific">Sesamum angolense</name>
    <dbReference type="NCBI Taxonomy" id="2727404"/>
    <lineage>
        <taxon>Eukaryota</taxon>
        <taxon>Viridiplantae</taxon>
        <taxon>Streptophyta</taxon>
        <taxon>Embryophyta</taxon>
        <taxon>Tracheophyta</taxon>
        <taxon>Spermatophyta</taxon>
        <taxon>Magnoliopsida</taxon>
        <taxon>eudicotyledons</taxon>
        <taxon>Gunneridae</taxon>
        <taxon>Pentapetalae</taxon>
        <taxon>asterids</taxon>
        <taxon>lamiids</taxon>
        <taxon>Lamiales</taxon>
        <taxon>Pedaliaceae</taxon>
        <taxon>Sesamum</taxon>
    </lineage>
</organism>
<dbReference type="PANTHER" id="PTHR47074">
    <property type="entry name" value="BNAC02G40300D PROTEIN"/>
    <property type="match status" value="1"/>
</dbReference>
<dbReference type="CDD" id="cd06222">
    <property type="entry name" value="RNase_H_like"/>
    <property type="match status" value="1"/>
</dbReference>
<dbReference type="InterPro" id="IPR044730">
    <property type="entry name" value="RNase_H-like_dom_plant"/>
</dbReference>
<dbReference type="InterPro" id="IPR002156">
    <property type="entry name" value="RNaseH_domain"/>
</dbReference>
<evidence type="ECO:0000259" key="2">
    <source>
        <dbReference type="Pfam" id="PF13456"/>
    </source>
</evidence>
<accession>A0AAE1X3D5</accession>
<sequence>MIAWFLWNNQGFSKIHWVSYEQMCESKLKGSLGFCHLHLFNQAMLAKQLWRILCYLERLLYRVLKGWYFPNNDMFSATLGHHPSFTWRSLMSNQELFLTGSYWRVGSCTSIRIWFDSWLPRPLTFSPITQPPVAPRKTFVAKFGISRGLVSFFGPLIPLLYLAFLLAGLIMTISWTLNKAGGRDYGRPSSQIRVSHFHTQFPLISTSSLFFVRLSGGVEMSRQAHAELTEALAAREAILLAQRQDWRSIIIEGDCVSLLHKLQSDYCDLSKVGLVFSDILLATPSFIACDCNCVHRECNSIAHLLAKSGFGTFEVVLLYLLQLPPCFYGPYF</sequence>
<dbReference type="AlphaFoldDB" id="A0AAE1X3D5"/>
<gene>
    <name evidence="3" type="ORF">Sango_0828800</name>
</gene>